<sequence length="99" mass="11396">MQGGVCMPIDHANMDPLPMCFKTHQKTIRIRDCRGLEEELYGIKILLQSAAVLKTLHIRCRLYNFDSYSGTKVEVNTKEVYEKIAKFPRASVDCEIEFV</sequence>
<evidence type="ECO:0000313" key="2">
    <source>
        <dbReference type="EMBL" id="MED6168719.1"/>
    </source>
</evidence>
<proteinExistence type="predicted"/>
<accession>A0ABU6V6M8</accession>
<gene>
    <name evidence="2" type="ORF">PIB30_014184</name>
</gene>
<protein>
    <recommendedName>
        <fullName evidence="1">FBD domain-containing protein</fullName>
    </recommendedName>
</protein>
<dbReference type="EMBL" id="JASCZI010151072">
    <property type="protein sequence ID" value="MED6168719.1"/>
    <property type="molecule type" value="Genomic_DNA"/>
</dbReference>
<dbReference type="Proteomes" id="UP001341840">
    <property type="component" value="Unassembled WGS sequence"/>
</dbReference>
<keyword evidence="3" id="KW-1185">Reference proteome</keyword>
<name>A0ABU6V6M8_9FABA</name>
<reference evidence="2 3" key="1">
    <citation type="journal article" date="2023" name="Plants (Basel)">
        <title>Bridging the Gap: Combining Genomics and Transcriptomics Approaches to Understand Stylosanthes scabra, an Orphan Legume from the Brazilian Caatinga.</title>
        <authorList>
            <person name="Ferreira-Neto J.R.C."/>
            <person name="da Silva M.D."/>
            <person name="Binneck E."/>
            <person name="de Melo N.F."/>
            <person name="da Silva R.H."/>
            <person name="de Melo A.L.T.M."/>
            <person name="Pandolfi V."/>
            <person name="Bustamante F.O."/>
            <person name="Brasileiro-Vidal A.C."/>
            <person name="Benko-Iseppon A.M."/>
        </authorList>
    </citation>
    <scope>NUCLEOTIDE SEQUENCE [LARGE SCALE GENOMIC DNA]</scope>
    <source>
        <tissue evidence="2">Leaves</tissue>
    </source>
</reference>
<dbReference type="SMART" id="SM00579">
    <property type="entry name" value="FBD"/>
    <property type="match status" value="1"/>
</dbReference>
<evidence type="ECO:0000259" key="1">
    <source>
        <dbReference type="SMART" id="SM00579"/>
    </source>
</evidence>
<feature type="domain" description="FBD" evidence="1">
    <location>
        <begin position="19"/>
        <end position="99"/>
    </location>
</feature>
<organism evidence="2 3">
    <name type="scientific">Stylosanthes scabra</name>
    <dbReference type="NCBI Taxonomy" id="79078"/>
    <lineage>
        <taxon>Eukaryota</taxon>
        <taxon>Viridiplantae</taxon>
        <taxon>Streptophyta</taxon>
        <taxon>Embryophyta</taxon>
        <taxon>Tracheophyta</taxon>
        <taxon>Spermatophyta</taxon>
        <taxon>Magnoliopsida</taxon>
        <taxon>eudicotyledons</taxon>
        <taxon>Gunneridae</taxon>
        <taxon>Pentapetalae</taxon>
        <taxon>rosids</taxon>
        <taxon>fabids</taxon>
        <taxon>Fabales</taxon>
        <taxon>Fabaceae</taxon>
        <taxon>Papilionoideae</taxon>
        <taxon>50 kb inversion clade</taxon>
        <taxon>dalbergioids sensu lato</taxon>
        <taxon>Dalbergieae</taxon>
        <taxon>Pterocarpus clade</taxon>
        <taxon>Stylosanthes</taxon>
    </lineage>
</organism>
<evidence type="ECO:0000313" key="3">
    <source>
        <dbReference type="Proteomes" id="UP001341840"/>
    </source>
</evidence>
<dbReference type="InterPro" id="IPR006566">
    <property type="entry name" value="FBD"/>
</dbReference>
<comment type="caution">
    <text evidence="2">The sequence shown here is derived from an EMBL/GenBank/DDBJ whole genome shotgun (WGS) entry which is preliminary data.</text>
</comment>